<dbReference type="SUPFAM" id="SSF52218">
    <property type="entry name" value="Flavoproteins"/>
    <property type="match status" value="1"/>
</dbReference>
<dbReference type="AlphaFoldDB" id="A0A1M5T5F8"/>
<dbReference type="GO" id="GO:0016651">
    <property type="term" value="F:oxidoreductase activity, acting on NAD(P)H"/>
    <property type="evidence" value="ECO:0007669"/>
    <property type="project" value="UniProtKB-ARBA"/>
</dbReference>
<evidence type="ECO:0000313" key="2">
    <source>
        <dbReference type="EMBL" id="SHH45830.1"/>
    </source>
</evidence>
<evidence type="ECO:0000259" key="1">
    <source>
        <dbReference type="PROSITE" id="PS50902"/>
    </source>
</evidence>
<dbReference type="GO" id="GO:0010181">
    <property type="term" value="F:FMN binding"/>
    <property type="evidence" value="ECO:0007669"/>
    <property type="project" value="InterPro"/>
</dbReference>
<dbReference type="PROSITE" id="PS50902">
    <property type="entry name" value="FLAVODOXIN_LIKE"/>
    <property type="match status" value="1"/>
</dbReference>
<proteinExistence type="predicted"/>
<sequence length="140" mass="15450">MGYKVVYFSRTNISKRIAEKIAEKLSCDKVEITDNMNWSGALGFIKGGYYASKNKDVEIKINGELSKEDDLVVVTPLWAGGAVPAIKTFLKDKELNKIHLVVTSSGSTINDSTGFRSVTDIVKKNNNEDEVIDSLVKYLG</sequence>
<gene>
    <name evidence="2" type="ORF">SAMN02745207_01205</name>
</gene>
<dbReference type="Proteomes" id="UP000184447">
    <property type="component" value="Unassembled WGS sequence"/>
</dbReference>
<feature type="domain" description="Flavodoxin-like" evidence="1">
    <location>
        <begin position="3"/>
        <end position="140"/>
    </location>
</feature>
<dbReference type="InterPro" id="IPR029039">
    <property type="entry name" value="Flavoprotein-like_sf"/>
</dbReference>
<keyword evidence="3" id="KW-1185">Reference proteome</keyword>
<reference evidence="2 3" key="1">
    <citation type="submission" date="2016-11" db="EMBL/GenBank/DDBJ databases">
        <authorList>
            <person name="Jaros S."/>
            <person name="Januszkiewicz K."/>
            <person name="Wedrychowicz H."/>
        </authorList>
    </citation>
    <scope>NUCLEOTIDE SEQUENCE [LARGE SCALE GENOMIC DNA]</scope>
    <source>
        <strain evidence="2 3">DSM 8605</strain>
    </source>
</reference>
<dbReference type="InterPro" id="IPR008254">
    <property type="entry name" value="Flavodoxin/NO_synth"/>
</dbReference>
<dbReference type="EMBL" id="FQXM01000005">
    <property type="protein sequence ID" value="SHH45830.1"/>
    <property type="molecule type" value="Genomic_DNA"/>
</dbReference>
<accession>A0A1M5T5F8</accession>
<protein>
    <submittedName>
        <fullName evidence="2">Flavodoxin</fullName>
    </submittedName>
</protein>
<dbReference type="OrthoDB" id="9806505at2"/>
<evidence type="ECO:0000313" key="3">
    <source>
        <dbReference type="Proteomes" id="UP000184447"/>
    </source>
</evidence>
<dbReference type="STRING" id="1121316.SAMN02745207_01205"/>
<dbReference type="Gene3D" id="3.40.50.360">
    <property type="match status" value="1"/>
</dbReference>
<name>A0A1M5T5F8_9CLOT</name>
<dbReference type="RefSeq" id="WP_073337529.1">
    <property type="nucleotide sequence ID" value="NZ_FQXM01000005.1"/>
</dbReference>
<organism evidence="2 3">
    <name type="scientific">Clostridium grantii DSM 8605</name>
    <dbReference type="NCBI Taxonomy" id="1121316"/>
    <lineage>
        <taxon>Bacteria</taxon>
        <taxon>Bacillati</taxon>
        <taxon>Bacillota</taxon>
        <taxon>Clostridia</taxon>
        <taxon>Eubacteriales</taxon>
        <taxon>Clostridiaceae</taxon>
        <taxon>Clostridium</taxon>
    </lineage>
</organism>